<organism evidence="2 3">
    <name type="scientific">Leptonema illini</name>
    <dbReference type="NCBI Taxonomy" id="183"/>
    <lineage>
        <taxon>Bacteria</taxon>
        <taxon>Pseudomonadati</taxon>
        <taxon>Spirochaetota</taxon>
        <taxon>Spirochaetia</taxon>
        <taxon>Leptospirales</taxon>
        <taxon>Leptospiraceae</taxon>
        <taxon>Leptonema</taxon>
    </lineage>
</organism>
<gene>
    <name evidence="2" type="ORF">F9K24_07920</name>
</gene>
<keyword evidence="1" id="KW-1133">Transmembrane helix</keyword>
<feature type="transmembrane region" description="Helical" evidence="1">
    <location>
        <begin position="40"/>
        <end position="69"/>
    </location>
</feature>
<accession>A0A833LXK1</accession>
<evidence type="ECO:0000313" key="3">
    <source>
        <dbReference type="Proteomes" id="UP000460298"/>
    </source>
</evidence>
<sequence length="117" mass="12668">MNFVAFIPFVAEWMGTTFNCNFEVGDPCGSNDTTAAIYSAAYLVTLAMIMWSMGTFPVLIALGAIILGVKTMRRVIAQFIVNPGIGATLEFMIGFFSVVSGLIAVVLIGRILIEIFF</sequence>
<name>A0A833LXK1_9LEPT</name>
<keyword evidence="1" id="KW-0472">Membrane</keyword>
<comment type="caution">
    <text evidence="2">The sequence shown here is derived from an EMBL/GenBank/DDBJ whole genome shotgun (WGS) entry which is preliminary data.</text>
</comment>
<reference evidence="2 3" key="1">
    <citation type="submission" date="2019-10" db="EMBL/GenBank/DDBJ databases">
        <title>Extracellular Electron Transfer in a Candidatus Methanoperedens spp. Enrichment Culture.</title>
        <authorList>
            <person name="Berger S."/>
            <person name="Rangel Shaw D."/>
            <person name="Berben T."/>
            <person name="In 'T Zandt M."/>
            <person name="Frank J."/>
            <person name="Reimann J."/>
            <person name="Jetten M.S.M."/>
            <person name="Welte C.U."/>
        </authorList>
    </citation>
    <scope>NUCLEOTIDE SEQUENCE [LARGE SCALE GENOMIC DNA]</scope>
    <source>
        <strain evidence="2">SB12</strain>
    </source>
</reference>
<protein>
    <submittedName>
        <fullName evidence="2">Uncharacterized protein</fullName>
    </submittedName>
</protein>
<dbReference type="AlphaFoldDB" id="A0A833LXK1"/>
<keyword evidence="1" id="KW-0812">Transmembrane</keyword>
<feature type="transmembrane region" description="Helical" evidence="1">
    <location>
        <begin position="89"/>
        <end position="113"/>
    </location>
</feature>
<dbReference type="EMBL" id="WBUI01000006">
    <property type="protein sequence ID" value="KAB2933265.1"/>
    <property type="molecule type" value="Genomic_DNA"/>
</dbReference>
<evidence type="ECO:0000256" key="1">
    <source>
        <dbReference type="SAM" id="Phobius"/>
    </source>
</evidence>
<proteinExistence type="predicted"/>
<dbReference type="Proteomes" id="UP000460298">
    <property type="component" value="Unassembled WGS sequence"/>
</dbReference>
<evidence type="ECO:0000313" key="2">
    <source>
        <dbReference type="EMBL" id="KAB2933265.1"/>
    </source>
</evidence>